<feature type="compositionally biased region" description="Basic and acidic residues" evidence="1">
    <location>
        <begin position="254"/>
        <end position="264"/>
    </location>
</feature>
<protein>
    <submittedName>
        <fullName evidence="2">Uncharacterized protein</fullName>
    </submittedName>
</protein>
<gene>
    <name evidence="2" type="ORF">Vafri_12799</name>
</gene>
<proteinExistence type="predicted"/>
<keyword evidence="3" id="KW-1185">Reference proteome</keyword>
<dbReference type="AlphaFoldDB" id="A0A8J4BA79"/>
<organism evidence="2 3">
    <name type="scientific">Volvox africanus</name>
    <dbReference type="NCBI Taxonomy" id="51714"/>
    <lineage>
        <taxon>Eukaryota</taxon>
        <taxon>Viridiplantae</taxon>
        <taxon>Chlorophyta</taxon>
        <taxon>core chlorophytes</taxon>
        <taxon>Chlorophyceae</taxon>
        <taxon>CS clade</taxon>
        <taxon>Chlamydomonadales</taxon>
        <taxon>Volvocaceae</taxon>
        <taxon>Volvox</taxon>
    </lineage>
</organism>
<evidence type="ECO:0000313" key="2">
    <source>
        <dbReference type="EMBL" id="GIL57606.1"/>
    </source>
</evidence>
<reference evidence="2" key="1">
    <citation type="journal article" date="2021" name="Proc. Natl. Acad. Sci. U.S.A.">
        <title>Three genomes in the algal genus Volvox reveal the fate of a haploid sex-determining region after a transition to homothallism.</title>
        <authorList>
            <person name="Yamamoto K."/>
            <person name="Hamaji T."/>
            <person name="Kawai-Toyooka H."/>
            <person name="Matsuzaki R."/>
            <person name="Takahashi F."/>
            <person name="Nishimura Y."/>
            <person name="Kawachi M."/>
            <person name="Noguchi H."/>
            <person name="Minakuchi Y."/>
            <person name="Umen J.G."/>
            <person name="Toyoda A."/>
            <person name="Nozaki H."/>
        </authorList>
    </citation>
    <scope>NUCLEOTIDE SEQUENCE</scope>
    <source>
        <strain evidence="2">NIES-3780</strain>
    </source>
</reference>
<name>A0A8J4BA79_9CHLO</name>
<dbReference type="EMBL" id="BNCO01000028">
    <property type="protein sequence ID" value="GIL57606.1"/>
    <property type="molecule type" value="Genomic_DNA"/>
</dbReference>
<feature type="compositionally biased region" description="Basic residues" evidence="1">
    <location>
        <begin position="243"/>
        <end position="253"/>
    </location>
</feature>
<feature type="region of interest" description="Disordered" evidence="1">
    <location>
        <begin position="212"/>
        <end position="284"/>
    </location>
</feature>
<comment type="caution">
    <text evidence="2">The sequence shown here is derived from an EMBL/GenBank/DDBJ whole genome shotgun (WGS) entry which is preliminary data.</text>
</comment>
<dbReference type="Proteomes" id="UP000747399">
    <property type="component" value="Unassembled WGS sequence"/>
</dbReference>
<evidence type="ECO:0000256" key="1">
    <source>
        <dbReference type="SAM" id="MobiDB-lite"/>
    </source>
</evidence>
<evidence type="ECO:0000313" key="3">
    <source>
        <dbReference type="Proteomes" id="UP000747399"/>
    </source>
</evidence>
<accession>A0A8J4BA79</accession>
<sequence>MAACVRPLVGILQTSRCARSAHTSSRWGHVIRGDKTLVAVTDAFYCGHHIEVNNDVVPIDWESTGEVRPDPSIADAWDYSHFDVDAVEANLADAATYRIIVLTFLGSSSNVKSLRAFRDNVTRKLAPTIAYARARAFAERTLLPARTVSNDKLHEISLIDGHAASWLKPHPIAAAVLSSPVDSEVQDTLEVVKPRNSLPLHWASGYQEVDLQRDNEGPAGSSSADLPIDEAANGVRESNVSNRVKRGSRRRRGTGRDLLADAGRHGYVGITAAGSEGSGRHPAT</sequence>